<evidence type="ECO:0000256" key="9">
    <source>
        <dbReference type="ARBA" id="ARBA00022801"/>
    </source>
</evidence>
<dbReference type="CDD" id="cd14310">
    <property type="entry name" value="UBA_cnDdi1_like"/>
    <property type="match status" value="1"/>
</dbReference>
<evidence type="ECO:0000256" key="3">
    <source>
        <dbReference type="ARBA" id="ARBA00009136"/>
    </source>
</evidence>
<dbReference type="InterPro" id="IPR015940">
    <property type="entry name" value="UBA"/>
</dbReference>
<protein>
    <recommendedName>
        <fullName evidence="5">DNA damage-inducible protein 1</fullName>
    </recommendedName>
</protein>
<feature type="domain" description="UBA" evidence="11">
    <location>
        <begin position="377"/>
        <end position="417"/>
    </location>
</feature>
<dbReference type="InterPro" id="IPR019103">
    <property type="entry name" value="Peptidase_aspartic_DDI1-type"/>
</dbReference>
<dbReference type="PROSITE" id="PS50030">
    <property type="entry name" value="UBA"/>
    <property type="match status" value="1"/>
</dbReference>
<dbReference type="InterPro" id="IPR021109">
    <property type="entry name" value="Peptidase_aspartic_dom_sf"/>
</dbReference>
<keyword evidence="7" id="KW-0645">Protease</keyword>
<dbReference type="SUPFAM" id="SSF46934">
    <property type="entry name" value="UBA-like"/>
    <property type="match status" value="1"/>
</dbReference>
<comment type="function">
    <text evidence="1">Probable aspartic protease. May be involved in the regulation of exocytosis. Acts as a linker between the 19S proteasome and polyubiquitinated proteins via UBA domain interactions with ubiquitin for their subsequent degradation. Required for S-phase checkpoint control.</text>
</comment>
<dbReference type="OrthoDB" id="1047367at2759"/>
<keyword evidence="9" id="KW-0378">Hydrolase</keyword>
<evidence type="ECO:0000256" key="5">
    <source>
        <dbReference type="ARBA" id="ARBA00021491"/>
    </source>
</evidence>
<dbReference type="Proteomes" id="UP000789831">
    <property type="component" value="Unassembled WGS sequence"/>
</dbReference>
<dbReference type="GO" id="GO:0006508">
    <property type="term" value="P:proteolysis"/>
    <property type="evidence" value="ECO:0007669"/>
    <property type="project" value="UniProtKB-KW"/>
</dbReference>
<dbReference type="GO" id="GO:0004190">
    <property type="term" value="F:aspartic-type endopeptidase activity"/>
    <property type="evidence" value="ECO:0007669"/>
    <property type="project" value="UniProtKB-KW"/>
</dbReference>
<evidence type="ECO:0000256" key="10">
    <source>
        <dbReference type="SAM" id="MobiDB-lite"/>
    </source>
</evidence>
<dbReference type="CDD" id="cd01796">
    <property type="entry name" value="Ubl_Ddi1_like"/>
    <property type="match status" value="1"/>
</dbReference>
<dbReference type="CDD" id="cd05479">
    <property type="entry name" value="RP_DDI"/>
    <property type="match status" value="1"/>
</dbReference>
<comment type="subcellular location">
    <subcellularLocation>
        <location evidence="2">Cytoplasm</location>
    </subcellularLocation>
</comment>
<feature type="domain" description="Ubiquitin-like" evidence="12">
    <location>
        <begin position="1"/>
        <end position="70"/>
    </location>
</feature>
<evidence type="ECO:0000256" key="8">
    <source>
        <dbReference type="ARBA" id="ARBA00022750"/>
    </source>
</evidence>
<name>A0A9N9FHQ0_9GLOM</name>
<dbReference type="InterPro" id="IPR029071">
    <property type="entry name" value="Ubiquitin-like_domsf"/>
</dbReference>
<evidence type="ECO:0000259" key="11">
    <source>
        <dbReference type="PROSITE" id="PS50030"/>
    </source>
</evidence>
<dbReference type="SMART" id="SM00213">
    <property type="entry name" value="UBQ"/>
    <property type="match status" value="1"/>
</dbReference>
<dbReference type="AlphaFoldDB" id="A0A9N9FHQ0"/>
<keyword evidence="8" id="KW-0064">Aspartyl protease</keyword>
<dbReference type="Gene3D" id="2.40.70.10">
    <property type="entry name" value="Acid Proteases"/>
    <property type="match status" value="1"/>
</dbReference>
<evidence type="ECO:0000313" key="13">
    <source>
        <dbReference type="EMBL" id="CAG8534841.1"/>
    </source>
</evidence>
<dbReference type="Gene3D" id="3.10.20.90">
    <property type="entry name" value="Phosphatidylinositol 3-kinase Catalytic Subunit, Chain A, domain 1"/>
    <property type="match status" value="1"/>
</dbReference>
<dbReference type="InterPro" id="IPR000626">
    <property type="entry name" value="Ubiquitin-like_dom"/>
</dbReference>
<dbReference type="GO" id="GO:0005737">
    <property type="term" value="C:cytoplasm"/>
    <property type="evidence" value="ECO:0007669"/>
    <property type="project" value="UniProtKB-SubCell"/>
</dbReference>
<evidence type="ECO:0000256" key="2">
    <source>
        <dbReference type="ARBA" id="ARBA00004496"/>
    </source>
</evidence>
<dbReference type="Pfam" id="PF00240">
    <property type="entry name" value="ubiquitin"/>
    <property type="match status" value="1"/>
</dbReference>
<feature type="compositionally biased region" description="Low complexity" evidence="10">
    <location>
        <begin position="328"/>
        <end position="347"/>
    </location>
</feature>
<evidence type="ECO:0000313" key="14">
    <source>
        <dbReference type="Proteomes" id="UP000789831"/>
    </source>
</evidence>
<dbReference type="SUPFAM" id="SSF50630">
    <property type="entry name" value="Acid proteases"/>
    <property type="match status" value="1"/>
</dbReference>
<dbReference type="PANTHER" id="PTHR15397">
    <property type="entry name" value="SODIUM-GLUCOSE COTRANSPORTER REGULATORY PROTEIN -RELATED"/>
    <property type="match status" value="1"/>
</dbReference>
<gene>
    <name evidence="13" type="ORF">AGERDE_LOCUS5891</name>
</gene>
<comment type="similarity">
    <text evidence="3">Belongs to the DDI1 family.</text>
</comment>
<dbReference type="Pfam" id="PF09668">
    <property type="entry name" value="Asp_protease"/>
    <property type="match status" value="1"/>
</dbReference>
<feature type="compositionally biased region" description="Polar residues" evidence="10">
    <location>
        <begin position="357"/>
        <end position="377"/>
    </location>
</feature>
<dbReference type="InterPro" id="IPR009060">
    <property type="entry name" value="UBA-like_sf"/>
</dbReference>
<dbReference type="SUPFAM" id="SSF54236">
    <property type="entry name" value="Ubiquitin-like"/>
    <property type="match status" value="1"/>
</dbReference>
<evidence type="ECO:0000259" key="12">
    <source>
        <dbReference type="PROSITE" id="PS50053"/>
    </source>
</evidence>
<keyword evidence="14" id="KW-1185">Reference proteome</keyword>
<feature type="region of interest" description="Disordered" evidence="10">
    <location>
        <begin position="322"/>
        <end position="377"/>
    </location>
</feature>
<dbReference type="PANTHER" id="PTHR15397:SF3">
    <property type="entry name" value="DNA DAMAGE INDUCIBLE 1 HOMOLOG 2"/>
    <property type="match status" value="1"/>
</dbReference>
<evidence type="ECO:0000256" key="4">
    <source>
        <dbReference type="ARBA" id="ARBA00011128"/>
    </source>
</evidence>
<evidence type="ECO:0000256" key="6">
    <source>
        <dbReference type="ARBA" id="ARBA00022490"/>
    </source>
</evidence>
<evidence type="ECO:0000256" key="7">
    <source>
        <dbReference type="ARBA" id="ARBA00022670"/>
    </source>
</evidence>
<evidence type="ECO:0000256" key="1">
    <source>
        <dbReference type="ARBA" id="ARBA00003231"/>
    </source>
</evidence>
<comment type="subunit">
    <text evidence="4">Binds ubiquitin and polyubiquitinated proteins.</text>
</comment>
<accession>A0A9N9FHQ0</accession>
<dbReference type="Gene3D" id="1.10.8.10">
    <property type="entry name" value="DNA helicase RuvA subunit, C-terminal domain"/>
    <property type="match status" value="1"/>
</dbReference>
<keyword evidence="6" id="KW-0963">Cytoplasm</keyword>
<sequence length="418" mass="45637">MRIVITTETGEFHNVEVDSQIELENVKALIEAETGISTSDQMLLHNGKELPDPKKTLEQYGVIQDSILLVKRKFPVNNSAATSGDGGVHGAPEYAEQMRQHILGRPDIWNQLSQTQPDLAHAALNDPDRFAVLHRQMEQRRNLLNADPFDIEAQRRIEEEIRQANVIANREAALEHTPEAFGRVTMLYINVEVNGHPVKAFVDSGAQATIMSPSCAEACGIMRLVDTHFAGVAKGVGTAKILGRVHNAPIRVGPDLFLDSSFTIMEGRGVELLFGLDMLKRHQACIDLRRNLLIINEKEIQFLAEHELPKSALMDEFADETPVATPLPTNDANSANTNNNLTNSNTTAPPPLGSTPIPVSNSAVPLSSATAETAQSNYPETDIEKLISLGILREQAIQLLDAAGGNPDLAASFLFNDL</sequence>
<dbReference type="PROSITE" id="PS50053">
    <property type="entry name" value="UBIQUITIN_2"/>
    <property type="match status" value="1"/>
</dbReference>
<dbReference type="SMART" id="SM00165">
    <property type="entry name" value="UBA"/>
    <property type="match status" value="1"/>
</dbReference>
<dbReference type="InterPro" id="IPR033882">
    <property type="entry name" value="DDI1_N"/>
</dbReference>
<dbReference type="EMBL" id="CAJVPL010000852">
    <property type="protein sequence ID" value="CAG8534841.1"/>
    <property type="molecule type" value="Genomic_DNA"/>
</dbReference>
<proteinExistence type="inferred from homology"/>
<organism evidence="13 14">
    <name type="scientific">Ambispora gerdemannii</name>
    <dbReference type="NCBI Taxonomy" id="144530"/>
    <lineage>
        <taxon>Eukaryota</taxon>
        <taxon>Fungi</taxon>
        <taxon>Fungi incertae sedis</taxon>
        <taxon>Mucoromycota</taxon>
        <taxon>Glomeromycotina</taxon>
        <taxon>Glomeromycetes</taxon>
        <taxon>Archaeosporales</taxon>
        <taxon>Ambisporaceae</taxon>
        <taxon>Ambispora</taxon>
    </lineage>
</organism>
<comment type="caution">
    <text evidence="13">The sequence shown here is derived from an EMBL/GenBank/DDBJ whole genome shotgun (WGS) entry which is preliminary data.</text>
</comment>
<reference evidence="13" key="1">
    <citation type="submission" date="2021-06" db="EMBL/GenBank/DDBJ databases">
        <authorList>
            <person name="Kallberg Y."/>
            <person name="Tangrot J."/>
            <person name="Rosling A."/>
        </authorList>
    </citation>
    <scope>NUCLEOTIDE SEQUENCE</scope>
    <source>
        <strain evidence="13">MT106</strain>
    </source>
</reference>